<dbReference type="AlphaFoldDB" id="M7XI40"/>
<name>M7XI40_9BACT</name>
<dbReference type="Proteomes" id="UP000010953">
    <property type="component" value="Unassembled WGS sequence"/>
</dbReference>
<sequence length="79" mass="9162">MGKRRLHFQEYFQNFLSAVGDTQLVSLEDLGWVLCHDLNVKPCKNKYNSLFPKEMKNPSDSERSKTGFSMLKIPKIRGI</sequence>
<reference evidence="2" key="1">
    <citation type="submission" date="2013-01" db="EMBL/GenBank/DDBJ databases">
        <title>Genome assembly of Mariniradius saccharolyticus AK6.</title>
        <authorList>
            <person name="Vaidya B."/>
            <person name="Khatri I."/>
            <person name="Tanuku N.R.S."/>
            <person name="Subramanian S."/>
            <person name="Pinnaka A."/>
        </authorList>
    </citation>
    <scope>NUCLEOTIDE SEQUENCE [LARGE SCALE GENOMIC DNA]</scope>
    <source>
        <strain evidence="2">AK6</strain>
    </source>
</reference>
<dbReference type="EMBL" id="AMZY02000006">
    <property type="protein sequence ID" value="EMS34494.1"/>
    <property type="molecule type" value="Genomic_DNA"/>
</dbReference>
<proteinExistence type="predicted"/>
<evidence type="ECO:0000256" key="1">
    <source>
        <dbReference type="SAM" id="MobiDB-lite"/>
    </source>
</evidence>
<comment type="caution">
    <text evidence="2">The sequence shown here is derived from an EMBL/GenBank/DDBJ whole genome shotgun (WGS) entry which is preliminary data.</text>
</comment>
<feature type="compositionally biased region" description="Basic and acidic residues" evidence="1">
    <location>
        <begin position="54"/>
        <end position="65"/>
    </location>
</feature>
<organism evidence="2 3">
    <name type="scientific">Mariniradius saccharolyticus AK6</name>
    <dbReference type="NCBI Taxonomy" id="1239962"/>
    <lineage>
        <taxon>Bacteria</taxon>
        <taxon>Pseudomonadati</taxon>
        <taxon>Bacteroidota</taxon>
        <taxon>Cytophagia</taxon>
        <taxon>Cytophagales</taxon>
        <taxon>Cyclobacteriaceae</taxon>
        <taxon>Mariniradius</taxon>
    </lineage>
</organism>
<keyword evidence="3" id="KW-1185">Reference proteome</keyword>
<feature type="region of interest" description="Disordered" evidence="1">
    <location>
        <begin position="54"/>
        <end position="79"/>
    </location>
</feature>
<evidence type="ECO:0000313" key="2">
    <source>
        <dbReference type="EMBL" id="EMS34494.1"/>
    </source>
</evidence>
<accession>M7XI40</accession>
<protein>
    <submittedName>
        <fullName evidence="2">Uncharacterized protein</fullName>
    </submittedName>
</protein>
<evidence type="ECO:0000313" key="3">
    <source>
        <dbReference type="Proteomes" id="UP000010953"/>
    </source>
</evidence>
<dbReference type="InParanoid" id="M7XI40"/>
<gene>
    <name evidence="2" type="ORF">C943_03713</name>
</gene>